<dbReference type="InterPro" id="IPR010982">
    <property type="entry name" value="Lambda_DNA-bd_dom_sf"/>
</dbReference>
<feature type="domain" description="HTH cro/C1-type" evidence="1">
    <location>
        <begin position="23"/>
        <end position="77"/>
    </location>
</feature>
<dbReference type="InterPro" id="IPR017271">
    <property type="entry name" value="Tscrpt_reg_HTH_MJ1545_prd"/>
</dbReference>
<dbReference type="InterPro" id="IPR001387">
    <property type="entry name" value="Cro/C1-type_HTH"/>
</dbReference>
<dbReference type="AlphaFoldDB" id="A0A7K4BZ55"/>
<accession>A0A7K4BZ55</accession>
<dbReference type="Gene3D" id="1.10.260.40">
    <property type="entry name" value="lambda repressor-like DNA-binding domains"/>
    <property type="match status" value="1"/>
</dbReference>
<proteinExistence type="predicted"/>
<name>A0A7K4BZ55_9ARCH</name>
<sequence length="239" mass="26657">MMDKLSMTIAGEIALSSDPGGSMKKWREIFAVHQTELANFLKVSSSTISDYEGGRRKNPGINVVSRLVNALIEIDKTRGGKVVKQLEKDFKQDESTAFDSHEFASGIKATDLVKKINGNIICLPHKLKEEQVFGYTIIDSIKVILEVPVHEYMMLYGKTPNRALVFRHVENGRSPLIAVKIGRFSTDMKPSMIILHGQFNEQKPVDPIAIKIAESEKIPLVTTGIAIEELTKALSEYEK</sequence>
<evidence type="ECO:0000259" key="1">
    <source>
        <dbReference type="PROSITE" id="PS50943"/>
    </source>
</evidence>
<dbReference type="EMBL" id="JAAZKV010000012">
    <property type="protein sequence ID" value="NMA44523.1"/>
    <property type="molecule type" value="Genomic_DNA"/>
</dbReference>
<dbReference type="SMART" id="SM00530">
    <property type="entry name" value="HTH_XRE"/>
    <property type="match status" value="1"/>
</dbReference>
<reference evidence="2 3" key="1">
    <citation type="journal article" date="2020" name="Biotechnol. Biofuels">
        <title>New insights from the biogas microbiome by comprehensive genome-resolved metagenomics of nearly 1600 species originating from multiple anaerobic digesters.</title>
        <authorList>
            <person name="Campanaro S."/>
            <person name="Treu L."/>
            <person name="Rodriguez-R L.M."/>
            <person name="Kovalovszki A."/>
            <person name="Ziels R.M."/>
            <person name="Maus I."/>
            <person name="Zhu X."/>
            <person name="Kougias P.G."/>
            <person name="Basile A."/>
            <person name="Luo G."/>
            <person name="Schluter A."/>
            <person name="Konstantinidis K.T."/>
            <person name="Angelidaki I."/>
        </authorList>
    </citation>
    <scope>NUCLEOTIDE SEQUENCE [LARGE SCALE GENOMIC DNA]</scope>
    <source>
        <strain evidence="2">AS22ysBPME_79</strain>
    </source>
</reference>
<dbReference type="PROSITE" id="PS50943">
    <property type="entry name" value="HTH_CROC1"/>
    <property type="match status" value="1"/>
</dbReference>
<dbReference type="SUPFAM" id="SSF47413">
    <property type="entry name" value="lambda repressor-like DNA-binding domains"/>
    <property type="match status" value="1"/>
</dbReference>
<evidence type="ECO:0000313" key="3">
    <source>
        <dbReference type="Proteomes" id="UP000526302"/>
    </source>
</evidence>
<dbReference type="CDD" id="cd00093">
    <property type="entry name" value="HTH_XRE"/>
    <property type="match status" value="1"/>
</dbReference>
<dbReference type="Proteomes" id="UP000526302">
    <property type="component" value="Unassembled WGS sequence"/>
</dbReference>
<protein>
    <submittedName>
        <fullName evidence="2">Transcriptional regulator</fullName>
    </submittedName>
</protein>
<dbReference type="GO" id="GO:0003677">
    <property type="term" value="F:DNA binding"/>
    <property type="evidence" value="ECO:0007669"/>
    <property type="project" value="InterPro"/>
</dbReference>
<gene>
    <name evidence="2" type="ORF">GX950_01780</name>
</gene>
<dbReference type="PIRSF" id="PIRSF037724">
    <property type="entry name" value="TF_HTH_MJ1545_prd"/>
    <property type="match status" value="1"/>
</dbReference>
<comment type="caution">
    <text evidence="2">The sequence shown here is derived from an EMBL/GenBank/DDBJ whole genome shotgun (WGS) entry which is preliminary data.</text>
</comment>
<evidence type="ECO:0000313" key="2">
    <source>
        <dbReference type="EMBL" id="NMA44523.1"/>
    </source>
</evidence>
<organism evidence="2 3">
    <name type="scientific">Candidatus Iainarchaeum sp</name>
    <dbReference type="NCBI Taxonomy" id="3101447"/>
    <lineage>
        <taxon>Archaea</taxon>
        <taxon>Candidatus Iainarchaeota</taxon>
        <taxon>Candidatus Iainarchaeia</taxon>
        <taxon>Candidatus Iainarchaeales</taxon>
        <taxon>Candidatus Iainarchaeaceae</taxon>
        <taxon>Candidatus Iainarchaeum</taxon>
    </lineage>
</organism>